<accession>A0ABN3LLF8</accession>
<comment type="caution">
    <text evidence="1">The sequence shown here is derived from an EMBL/GenBank/DDBJ whole genome shotgun (WGS) entry which is preliminary data.</text>
</comment>
<reference evidence="1 2" key="1">
    <citation type="journal article" date="2019" name="Int. J. Syst. Evol. Microbiol.">
        <title>The Global Catalogue of Microorganisms (GCM) 10K type strain sequencing project: providing services to taxonomists for standard genome sequencing and annotation.</title>
        <authorList>
            <consortium name="The Broad Institute Genomics Platform"/>
            <consortium name="The Broad Institute Genome Sequencing Center for Infectious Disease"/>
            <person name="Wu L."/>
            <person name="Ma J."/>
        </authorList>
    </citation>
    <scope>NUCLEOTIDE SEQUENCE [LARGE SCALE GENOMIC DNA]</scope>
    <source>
        <strain evidence="1 2">JCM 16259</strain>
    </source>
</reference>
<dbReference type="EMBL" id="BAAARE010000010">
    <property type="protein sequence ID" value="GAA2486034.1"/>
    <property type="molecule type" value="Genomic_DNA"/>
</dbReference>
<keyword evidence="2" id="KW-1185">Reference proteome</keyword>
<organism evidence="1 2">
    <name type="scientific">Terrabacter carboxydivorans</name>
    <dbReference type="NCBI Taxonomy" id="619730"/>
    <lineage>
        <taxon>Bacteria</taxon>
        <taxon>Bacillati</taxon>
        <taxon>Actinomycetota</taxon>
        <taxon>Actinomycetes</taxon>
        <taxon>Micrococcales</taxon>
        <taxon>Intrasporangiaceae</taxon>
        <taxon>Terrabacter</taxon>
    </lineage>
</organism>
<name>A0ABN3LLF8_9MICO</name>
<dbReference type="Proteomes" id="UP001500730">
    <property type="component" value="Unassembled WGS sequence"/>
</dbReference>
<evidence type="ECO:0000313" key="1">
    <source>
        <dbReference type="EMBL" id="GAA2486034.1"/>
    </source>
</evidence>
<evidence type="ECO:0000313" key="2">
    <source>
        <dbReference type="Proteomes" id="UP001500730"/>
    </source>
</evidence>
<proteinExistence type="predicted"/>
<protein>
    <submittedName>
        <fullName evidence="1">Uncharacterized protein</fullName>
    </submittedName>
</protein>
<gene>
    <name evidence="1" type="ORF">GCM10009858_24930</name>
</gene>
<sequence>MAPVVTREFEFAFEGRYRLPALAFGVTPATAKVLVTDTELLVRFGPWRLRTSLANISGTEVSGDYAWYRTAGPAHLSLTDRGVTFATNSHRGLCVSFVEPVRAIEPTGALRHPGATMTVADPEALAEALRR</sequence>